<evidence type="ECO:0000313" key="2">
    <source>
        <dbReference type="EMBL" id="BDG05608.1"/>
    </source>
</evidence>
<dbReference type="PANTHER" id="PTHR46211:SF14">
    <property type="entry name" value="GLYCEROPHOSPHODIESTER PHOSPHODIESTERASE"/>
    <property type="match status" value="1"/>
</dbReference>
<proteinExistence type="predicted"/>
<name>A0ABN6N185_9BACT</name>
<dbReference type="EMBL" id="AP025591">
    <property type="protein sequence ID" value="BDG05608.1"/>
    <property type="molecule type" value="Genomic_DNA"/>
</dbReference>
<dbReference type="SUPFAM" id="SSF51695">
    <property type="entry name" value="PLC-like phosphodiesterases"/>
    <property type="match status" value="1"/>
</dbReference>
<accession>A0ABN6N185</accession>
<dbReference type="CDD" id="cd08556">
    <property type="entry name" value="GDPD"/>
    <property type="match status" value="1"/>
</dbReference>
<dbReference type="RefSeq" id="WP_248354594.1">
    <property type="nucleotide sequence ID" value="NZ_AP025591.1"/>
</dbReference>
<keyword evidence="3" id="KW-1185">Reference proteome</keyword>
<dbReference type="InterPro" id="IPR017946">
    <property type="entry name" value="PLC-like_Pdiesterase_TIM-brl"/>
</dbReference>
<protein>
    <recommendedName>
        <fullName evidence="1">GP-PDE domain-containing protein</fullName>
    </recommendedName>
</protein>
<sequence length="284" mass="30397">MSVAGRAAAAVLVLAACEKIDYLPPNPVAPWPTRVLMHRGGGSDGPYLPNTLPAVEWGASILDGVEIDIQLSADGTLWLGHDNEVLGCDGQGVGCFQDLHDGEIEAVAYCDDPSSGAPVQHYVRLAEVFAAISVEFPDSLFSLDIKGQYCRSVGRDEAEAMADELDRLVLANGMGGRVAVESEQRAFLERVVEKSTPVFTFVNALGDIDGPLTAASNLGATGISFKYDPSSEPLDASVVEGLHRVGYRIIVWTINTPEDIAKVWPMQPDVIETDSADFMSHVPQ</sequence>
<dbReference type="Gene3D" id="3.20.20.190">
    <property type="entry name" value="Phosphatidylinositol (PI) phosphodiesterase"/>
    <property type="match status" value="1"/>
</dbReference>
<reference evidence="3" key="1">
    <citation type="journal article" date="2022" name="Int. J. Syst. Evol. Microbiol.">
        <title>Anaeromyxobacter oryzae sp. nov., Anaeromyxobacter diazotrophicus sp. nov. and Anaeromyxobacter paludicola sp. nov., isolated from paddy soils.</title>
        <authorList>
            <person name="Itoh H."/>
            <person name="Xu Z."/>
            <person name="Mise K."/>
            <person name="Masuda Y."/>
            <person name="Ushijima N."/>
            <person name="Hayakawa C."/>
            <person name="Shiratori Y."/>
            <person name="Senoo K."/>
        </authorList>
    </citation>
    <scope>NUCLEOTIDE SEQUENCE [LARGE SCALE GENOMIC DNA]</scope>
    <source>
        <strain evidence="3">Red232</strain>
    </source>
</reference>
<feature type="domain" description="GP-PDE" evidence="1">
    <location>
        <begin position="38"/>
        <end position="277"/>
    </location>
</feature>
<evidence type="ECO:0000259" key="1">
    <source>
        <dbReference type="Pfam" id="PF03009"/>
    </source>
</evidence>
<dbReference type="InterPro" id="IPR030395">
    <property type="entry name" value="GP_PDE_dom"/>
</dbReference>
<organism evidence="2 3">
    <name type="scientific">Anaeromyxobacter oryzae</name>
    <dbReference type="NCBI Taxonomy" id="2918170"/>
    <lineage>
        <taxon>Bacteria</taxon>
        <taxon>Pseudomonadati</taxon>
        <taxon>Myxococcota</taxon>
        <taxon>Myxococcia</taxon>
        <taxon>Myxococcales</taxon>
        <taxon>Cystobacterineae</taxon>
        <taxon>Anaeromyxobacteraceae</taxon>
        <taxon>Anaeromyxobacter</taxon>
    </lineage>
</organism>
<dbReference type="Proteomes" id="UP001162891">
    <property type="component" value="Chromosome"/>
</dbReference>
<evidence type="ECO:0000313" key="3">
    <source>
        <dbReference type="Proteomes" id="UP001162891"/>
    </source>
</evidence>
<gene>
    <name evidence="2" type="ORF">AMOR_46040</name>
</gene>
<dbReference type="PROSITE" id="PS51257">
    <property type="entry name" value="PROKAR_LIPOPROTEIN"/>
    <property type="match status" value="1"/>
</dbReference>
<dbReference type="Pfam" id="PF03009">
    <property type="entry name" value="GDPD"/>
    <property type="match status" value="1"/>
</dbReference>
<dbReference type="PANTHER" id="PTHR46211">
    <property type="entry name" value="GLYCEROPHOSPHORYL DIESTER PHOSPHODIESTERASE"/>
    <property type="match status" value="1"/>
</dbReference>